<dbReference type="Proteomes" id="UP000247612">
    <property type="component" value="Unassembled WGS sequence"/>
</dbReference>
<evidence type="ECO:0000256" key="1">
    <source>
        <dbReference type="SAM" id="Phobius"/>
    </source>
</evidence>
<keyword evidence="1" id="KW-0812">Transmembrane</keyword>
<dbReference type="RefSeq" id="WP_022936442.1">
    <property type="nucleotide sequence ID" value="NZ_CABKRQ010000001.1"/>
</dbReference>
<feature type="transmembrane region" description="Helical" evidence="1">
    <location>
        <begin position="36"/>
        <end position="58"/>
    </location>
</feature>
<sequence length="152" mass="17327">MSWMILLILKGAIIYLLFHFITNLSHNRKKEPTLHFSADFISIIEIGSVGAITAACLFSSLKAGSIFISLIALLDLIVLYFESKRVILIGEQAIQIREELVPIADIVRVETSLWMLHVHTVNKTFKVMNPLVTSWQFQERVYNKLKPVRGKC</sequence>
<dbReference type="STRING" id="1034346.GCA_000313565_00134"/>
<keyword evidence="1" id="KW-0472">Membrane</keyword>
<dbReference type="AlphaFoldDB" id="A0A318L0S2"/>
<name>A0A318L0S2_9FIRM</name>
<evidence type="ECO:0000313" key="2">
    <source>
        <dbReference type="EMBL" id="PXX81526.1"/>
    </source>
</evidence>
<dbReference type="OrthoDB" id="9878564at2"/>
<gene>
    <name evidence="2" type="ORF">DES51_101135</name>
</gene>
<proteinExistence type="predicted"/>
<keyword evidence="3" id="KW-1185">Reference proteome</keyword>
<reference evidence="2 3" key="1">
    <citation type="submission" date="2018-05" db="EMBL/GenBank/DDBJ databases">
        <title>Genomic Encyclopedia of Type Strains, Phase IV (KMG-IV): sequencing the most valuable type-strain genomes for metagenomic binning, comparative biology and taxonomic classification.</title>
        <authorList>
            <person name="Goeker M."/>
        </authorList>
    </citation>
    <scope>NUCLEOTIDE SEQUENCE [LARGE SCALE GENOMIC DNA]</scope>
    <source>
        <strain evidence="2 3">JC118</strain>
    </source>
</reference>
<protein>
    <submittedName>
        <fullName evidence="2">Uncharacterized protein</fullName>
    </submittedName>
</protein>
<keyword evidence="1" id="KW-1133">Transmembrane helix</keyword>
<dbReference type="EMBL" id="QJKH01000001">
    <property type="protein sequence ID" value="PXX81526.1"/>
    <property type="molecule type" value="Genomic_DNA"/>
</dbReference>
<accession>A0A318L0S2</accession>
<organism evidence="2 3">
    <name type="scientific">Dielma fastidiosa</name>
    <dbReference type="NCBI Taxonomy" id="1034346"/>
    <lineage>
        <taxon>Bacteria</taxon>
        <taxon>Bacillati</taxon>
        <taxon>Bacillota</taxon>
        <taxon>Erysipelotrichia</taxon>
        <taxon>Erysipelotrichales</taxon>
        <taxon>Erysipelotrichaceae</taxon>
        <taxon>Dielma</taxon>
    </lineage>
</organism>
<feature type="transmembrane region" description="Helical" evidence="1">
    <location>
        <begin position="64"/>
        <end position="81"/>
    </location>
</feature>
<evidence type="ECO:0000313" key="3">
    <source>
        <dbReference type="Proteomes" id="UP000247612"/>
    </source>
</evidence>
<feature type="transmembrane region" description="Helical" evidence="1">
    <location>
        <begin position="6"/>
        <end position="24"/>
    </location>
</feature>
<comment type="caution">
    <text evidence="2">The sequence shown here is derived from an EMBL/GenBank/DDBJ whole genome shotgun (WGS) entry which is preliminary data.</text>
</comment>